<name>A0A6I1MK85_9CLOT</name>
<dbReference type="InterPro" id="IPR003961">
    <property type="entry name" value="FN3_dom"/>
</dbReference>
<dbReference type="CDD" id="cd04084">
    <property type="entry name" value="CBM6_xylanase-like"/>
    <property type="match status" value="1"/>
</dbReference>
<dbReference type="InterPro" id="IPR013783">
    <property type="entry name" value="Ig-like_fold"/>
</dbReference>
<evidence type="ECO:0000256" key="6">
    <source>
        <dbReference type="ARBA" id="ARBA00023295"/>
    </source>
</evidence>
<keyword evidence="6" id="KW-0326">Glycosidase</keyword>
<dbReference type="InterPro" id="IPR000421">
    <property type="entry name" value="FA58C"/>
</dbReference>
<dbReference type="GO" id="GO:0006004">
    <property type="term" value="P:fucose metabolic process"/>
    <property type="evidence" value="ECO:0007669"/>
    <property type="project" value="InterPro"/>
</dbReference>
<comment type="similarity">
    <text evidence="2">Belongs to the glycosyl hydrolase 29 family.</text>
</comment>
<dbReference type="GO" id="GO:0005764">
    <property type="term" value="C:lysosome"/>
    <property type="evidence" value="ECO:0007669"/>
    <property type="project" value="TreeGrafter"/>
</dbReference>
<dbReference type="Gene3D" id="2.60.40.10">
    <property type="entry name" value="Immunoglobulins"/>
    <property type="match status" value="2"/>
</dbReference>
<sequence>MNKNVKKIRCIATALTAAIIAGNVDLSVLAGPINTLSVEKRQDIFQAHIWEEKNGEGIVITDNGADFNSIGGAIKAGDSIVYNDINFKDGSLNTMLVTISSLNKDRDKKIEVRLDSKEGELLGTINVNPSNSERVFKDHYLSIPQVTGVHDIAFVFKDDMDVNIDIFNFSQYDGNETEQEFDERMKWWRDAKYGQFIHFGPYAEAGGEYKGKWVQYSEWIMDYLRISKEDYAKDIAKPFNPSQFNAEEIVKVAKDAGQEYMVFTSRHHDGFSMYDTEIREFKDYELMSYGNYKGPDPIEELANECKKQGIKFGAYYTIYDWHDKSQDNYGHYMHPEQKEEYKTRMKGQLRELIEKYDVEVLWFDGEWANWWTKEDGQELYRYLRTLKPSLVINNRVGKKHPDDGDYGTPEQEIPPTGLDYDWETCMTLNNSWGYHKTDNNWKSPETVIENLVDVASKGGNYLLNVGPDNLGRVPEGSANVLRDVGMWMKENGESIYGTRISCFTKLPQGIKATTKEGKIYLHFTDWNGGEAIKIPAIVNDIKGMKILGTNIEVNYTKLKDGILIETPQVEGNEYDTVIEIDVVGTPEEVPTNVNVNLATKAKEVIESNYYENNNSYKGIKAVDGDLNTRWATDDNTNEATLELKFDEPITFNKAYFKTFLSNKNSVNSYNIEYWDGEKWVIGYTGGTLQEETEVTFNPITSDRIRLNITDALNPSIYEFEIFNEVITEVEVTSPKETQIVSSDGFTMEGTAIGGETVEVLVKSNNVVPVKFEGDVSKDGTWSVDVANIGEGTKNIRISLKDSDGSVVDVTNTTLKVRDKGKNLVIGKEITVSSEYSEEAGYEKNKAIDEDTATRWAPANGDKTPTMTVNFGERTTFDTVIISEMLDTWVTPNDYRCKKFKLEYNDGEVWKTIQDGTTIGEELTLKFKPVTGEQIRLTILENAASNNYAPANINEFEVYNSKKDVVQGEGIKKVENLRVNERSSNSIKLQWDAPSSGDKVAEYIIYKDGKEVAKVNANDILEYEANNLKVNTLYGFKVLAKGLDGQKGRPVSINVRTAK</sequence>
<dbReference type="SMART" id="SM00060">
    <property type="entry name" value="FN3"/>
    <property type="match status" value="1"/>
</dbReference>
<protein>
    <recommendedName>
        <fullName evidence="3">alpha-L-fucosidase</fullName>
        <ecNumber evidence="3">3.2.1.51</ecNumber>
    </recommendedName>
</protein>
<accession>A0A6I1MK85</accession>
<evidence type="ECO:0000313" key="11">
    <source>
        <dbReference type="EMBL" id="MPQ43936.1"/>
    </source>
</evidence>
<dbReference type="PROSITE" id="PS50853">
    <property type="entry name" value="FN3"/>
    <property type="match status" value="1"/>
</dbReference>
<evidence type="ECO:0000256" key="1">
    <source>
        <dbReference type="ARBA" id="ARBA00004071"/>
    </source>
</evidence>
<evidence type="ECO:0000256" key="3">
    <source>
        <dbReference type="ARBA" id="ARBA00012662"/>
    </source>
</evidence>
<dbReference type="InterPro" id="IPR057739">
    <property type="entry name" value="Glyco_hydro_29_N"/>
</dbReference>
<dbReference type="Pfam" id="PF01120">
    <property type="entry name" value="Alpha_L_fucos"/>
    <property type="match status" value="1"/>
</dbReference>
<keyword evidence="5" id="KW-0378">Hydrolase</keyword>
<dbReference type="PANTHER" id="PTHR10030">
    <property type="entry name" value="ALPHA-L-FUCOSIDASE"/>
    <property type="match status" value="1"/>
</dbReference>
<evidence type="ECO:0000259" key="10">
    <source>
        <dbReference type="PROSITE" id="PS51175"/>
    </source>
</evidence>
<dbReference type="Gene3D" id="3.20.20.80">
    <property type="entry name" value="Glycosidases"/>
    <property type="match status" value="1"/>
</dbReference>
<dbReference type="SUPFAM" id="SSF49785">
    <property type="entry name" value="Galactose-binding domain-like"/>
    <property type="match status" value="3"/>
</dbReference>
<dbReference type="InterPro" id="IPR000933">
    <property type="entry name" value="Glyco_hydro_29"/>
</dbReference>
<dbReference type="InterPro" id="IPR016286">
    <property type="entry name" value="FUC_metazoa-typ"/>
</dbReference>
<dbReference type="PROSITE" id="PS51175">
    <property type="entry name" value="CBM6"/>
    <property type="match status" value="1"/>
</dbReference>
<dbReference type="Gene3D" id="2.60.40.1180">
    <property type="entry name" value="Golgi alpha-mannosidase II"/>
    <property type="match status" value="1"/>
</dbReference>
<evidence type="ECO:0000256" key="2">
    <source>
        <dbReference type="ARBA" id="ARBA00007951"/>
    </source>
</evidence>
<dbReference type="GO" id="GO:0016139">
    <property type="term" value="P:glycoside catabolic process"/>
    <property type="evidence" value="ECO:0007669"/>
    <property type="project" value="TreeGrafter"/>
</dbReference>
<feature type="signal peptide" evidence="7">
    <location>
        <begin position="1"/>
        <end position="30"/>
    </location>
</feature>
<feature type="domain" description="CBM6" evidence="10">
    <location>
        <begin position="43"/>
        <end position="170"/>
    </location>
</feature>
<dbReference type="InterPro" id="IPR006584">
    <property type="entry name" value="Cellulose-bd_IV"/>
</dbReference>
<dbReference type="InterPro" id="IPR008979">
    <property type="entry name" value="Galactose-bd-like_sf"/>
</dbReference>
<feature type="domain" description="F5/8 type C" evidence="8">
    <location>
        <begin position="809"/>
        <end position="960"/>
    </location>
</feature>
<gene>
    <name evidence="11" type="ORF">GBZ86_09210</name>
</gene>
<feature type="domain" description="Fibronectin type-III" evidence="9">
    <location>
        <begin position="972"/>
        <end position="1058"/>
    </location>
</feature>
<reference evidence="11 12" key="1">
    <citation type="submission" date="2019-10" db="EMBL/GenBank/DDBJ databases">
        <title>The Genome Sequence of Clostridium tarantellae Isolated from Fish Brain.</title>
        <authorList>
            <person name="Bano L."/>
            <person name="Kiel M."/>
            <person name="Sales G."/>
            <person name="Doxey A.C."/>
            <person name="Mansfield M.J."/>
            <person name="Schiavone M."/>
            <person name="Rossetto O."/>
            <person name="Pirazzini M."/>
            <person name="Dobrindt U."/>
            <person name="Montecucco C."/>
        </authorList>
    </citation>
    <scope>NUCLEOTIDE SEQUENCE [LARGE SCALE GENOMIC DNA]</scope>
    <source>
        <strain evidence="11 12">DSM 3997</strain>
    </source>
</reference>
<dbReference type="Gene3D" id="2.60.120.260">
    <property type="entry name" value="Galactose-binding domain-like"/>
    <property type="match status" value="3"/>
</dbReference>
<dbReference type="RefSeq" id="WP_152889960.1">
    <property type="nucleotide sequence ID" value="NZ_WHJC01000125.1"/>
</dbReference>
<dbReference type="AlphaFoldDB" id="A0A6I1MK85"/>
<keyword evidence="4 7" id="KW-0732">Signal</keyword>
<dbReference type="PRINTS" id="PR00741">
    <property type="entry name" value="GLHYDRLASE29"/>
</dbReference>
<evidence type="ECO:0000259" key="8">
    <source>
        <dbReference type="PROSITE" id="PS50022"/>
    </source>
</evidence>
<dbReference type="GO" id="GO:0030246">
    <property type="term" value="F:carbohydrate binding"/>
    <property type="evidence" value="ECO:0007669"/>
    <property type="project" value="InterPro"/>
</dbReference>
<evidence type="ECO:0000256" key="5">
    <source>
        <dbReference type="ARBA" id="ARBA00022801"/>
    </source>
</evidence>
<dbReference type="InterPro" id="IPR017853">
    <property type="entry name" value="GH"/>
</dbReference>
<evidence type="ECO:0000256" key="4">
    <source>
        <dbReference type="ARBA" id="ARBA00022729"/>
    </source>
</evidence>
<dbReference type="Pfam" id="PF00754">
    <property type="entry name" value="F5_F8_type_C"/>
    <property type="match status" value="2"/>
</dbReference>
<comment type="function">
    <text evidence="1">Alpha-L-fucosidase is responsible for hydrolyzing the alpha-1,6-linked fucose joined to the reducing-end N-acetylglucosamine of the carbohydrate moieties of glycoproteins.</text>
</comment>
<dbReference type="InterPro" id="IPR013780">
    <property type="entry name" value="Glyco_hydro_b"/>
</dbReference>
<dbReference type="SMART" id="SM00812">
    <property type="entry name" value="Alpha_L_fucos"/>
    <property type="match status" value="1"/>
</dbReference>
<keyword evidence="12" id="KW-1185">Reference proteome</keyword>
<dbReference type="CDD" id="cd00063">
    <property type="entry name" value="FN3"/>
    <property type="match status" value="1"/>
</dbReference>
<evidence type="ECO:0000259" key="9">
    <source>
        <dbReference type="PROSITE" id="PS50853"/>
    </source>
</evidence>
<dbReference type="SMART" id="SM00606">
    <property type="entry name" value="CBD_IV"/>
    <property type="match status" value="1"/>
</dbReference>
<dbReference type="PANTHER" id="PTHR10030:SF37">
    <property type="entry name" value="ALPHA-L-FUCOSIDASE-RELATED"/>
    <property type="match status" value="1"/>
</dbReference>
<dbReference type="EMBL" id="WHJC01000125">
    <property type="protein sequence ID" value="MPQ43936.1"/>
    <property type="molecule type" value="Genomic_DNA"/>
</dbReference>
<dbReference type="EC" id="3.2.1.51" evidence="3"/>
<dbReference type="InterPro" id="IPR005084">
    <property type="entry name" value="CBM6"/>
</dbReference>
<evidence type="ECO:0000256" key="7">
    <source>
        <dbReference type="SAM" id="SignalP"/>
    </source>
</evidence>
<proteinExistence type="inferred from homology"/>
<dbReference type="Proteomes" id="UP000430345">
    <property type="component" value="Unassembled WGS sequence"/>
</dbReference>
<dbReference type="GO" id="GO:0004560">
    <property type="term" value="F:alpha-L-fucosidase activity"/>
    <property type="evidence" value="ECO:0007669"/>
    <property type="project" value="InterPro"/>
</dbReference>
<dbReference type="PROSITE" id="PS50022">
    <property type="entry name" value="FA58C_3"/>
    <property type="match status" value="1"/>
</dbReference>
<dbReference type="InterPro" id="IPR036116">
    <property type="entry name" value="FN3_sf"/>
</dbReference>
<feature type="chain" id="PRO_5038907994" description="alpha-L-fucosidase" evidence="7">
    <location>
        <begin position="31"/>
        <end position="1058"/>
    </location>
</feature>
<dbReference type="Pfam" id="PF03422">
    <property type="entry name" value="CBM_6"/>
    <property type="match status" value="1"/>
</dbReference>
<evidence type="ECO:0000313" key="12">
    <source>
        <dbReference type="Proteomes" id="UP000430345"/>
    </source>
</evidence>
<dbReference type="SUPFAM" id="SSF49265">
    <property type="entry name" value="Fibronectin type III"/>
    <property type="match status" value="1"/>
</dbReference>
<organism evidence="11 12">
    <name type="scientific">Clostridium tarantellae</name>
    <dbReference type="NCBI Taxonomy" id="39493"/>
    <lineage>
        <taxon>Bacteria</taxon>
        <taxon>Bacillati</taxon>
        <taxon>Bacillota</taxon>
        <taxon>Clostridia</taxon>
        <taxon>Eubacteriales</taxon>
        <taxon>Clostridiaceae</taxon>
        <taxon>Clostridium</taxon>
    </lineage>
</organism>
<comment type="caution">
    <text evidence="11">The sequence shown here is derived from an EMBL/GenBank/DDBJ whole genome shotgun (WGS) entry which is preliminary data.</text>
</comment>
<dbReference type="Pfam" id="PF00041">
    <property type="entry name" value="fn3"/>
    <property type="match status" value="1"/>
</dbReference>
<dbReference type="SUPFAM" id="SSF51445">
    <property type="entry name" value="(Trans)glycosidases"/>
    <property type="match status" value="1"/>
</dbReference>
<dbReference type="OrthoDB" id="107551at2"/>